<dbReference type="SUPFAM" id="SSF51735">
    <property type="entry name" value="NAD(P)-binding Rossmann-fold domains"/>
    <property type="match status" value="1"/>
</dbReference>
<dbReference type="Gene3D" id="3.40.50.720">
    <property type="entry name" value="NAD(P)-binding Rossmann-like Domain"/>
    <property type="match status" value="1"/>
</dbReference>
<dbReference type="RefSeq" id="WP_200342293.1">
    <property type="nucleotide sequence ID" value="NZ_NRRL01000068.1"/>
</dbReference>
<keyword evidence="14" id="KW-1185">Reference proteome</keyword>
<dbReference type="NCBIfam" id="TIGR00745">
    <property type="entry name" value="apbA_panE"/>
    <property type="match status" value="1"/>
</dbReference>
<comment type="catalytic activity">
    <reaction evidence="9 10">
        <text>(R)-pantoate + NADP(+) = 2-dehydropantoate + NADPH + H(+)</text>
        <dbReference type="Rhea" id="RHEA:16233"/>
        <dbReference type="ChEBI" id="CHEBI:11561"/>
        <dbReference type="ChEBI" id="CHEBI:15378"/>
        <dbReference type="ChEBI" id="CHEBI:15980"/>
        <dbReference type="ChEBI" id="CHEBI:57783"/>
        <dbReference type="ChEBI" id="CHEBI:58349"/>
        <dbReference type="EC" id="1.1.1.169"/>
    </reaction>
</comment>
<evidence type="ECO:0000256" key="7">
    <source>
        <dbReference type="ARBA" id="ARBA00023002"/>
    </source>
</evidence>
<organism evidence="13 14">
    <name type="scientific">Rhodovibrio sodomensis</name>
    <dbReference type="NCBI Taxonomy" id="1088"/>
    <lineage>
        <taxon>Bacteria</taxon>
        <taxon>Pseudomonadati</taxon>
        <taxon>Pseudomonadota</taxon>
        <taxon>Alphaproteobacteria</taxon>
        <taxon>Rhodospirillales</taxon>
        <taxon>Rhodovibrionaceae</taxon>
        <taxon>Rhodovibrio</taxon>
    </lineage>
</organism>
<evidence type="ECO:0000313" key="14">
    <source>
        <dbReference type="Proteomes" id="UP001296873"/>
    </source>
</evidence>
<evidence type="ECO:0000256" key="8">
    <source>
        <dbReference type="ARBA" id="ARBA00032024"/>
    </source>
</evidence>
<dbReference type="InterPro" id="IPR013328">
    <property type="entry name" value="6PGD_dom2"/>
</dbReference>
<evidence type="ECO:0000256" key="10">
    <source>
        <dbReference type="RuleBase" id="RU362068"/>
    </source>
</evidence>
<dbReference type="PANTHER" id="PTHR21708">
    <property type="entry name" value="PROBABLE 2-DEHYDROPANTOATE 2-REDUCTASE"/>
    <property type="match status" value="1"/>
</dbReference>
<protein>
    <recommendedName>
        <fullName evidence="4 10">2-dehydropantoate 2-reductase</fullName>
        <ecNumber evidence="3 10">1.1.1.169</ecNumber>
    </recommendedName>
    <alternativeName>
        <fullName evidence="8 10">Ketopantoate reductase</fullName>
    </alternativeName>
</protein>
<proteinExistence type="inferred from homology"/>
<sequence length="315" mass="33131">MHILVFGAGGVGGYYGARLAEAGYAVTFVARGRHARAMADHGLRVRSARGDATIARPTVVEDPGTLAAAPDVALVCVKLMHTEDAARRLAPLAAKGTAVCSLQNGVDRGEILARHCGQDALLDGTTQIGAAIAEPGVIQHTGTMADLTYGAPDGRAPSARMADRLQALDAALQETARRTGGFEARQSPDIRLDIWRKFTFLAPFAGLTARHRSPIGPLRDAPETRRELSQLVAETVAVGRAAGVALADDREAQVLSFVDGLPAEMKSSMLHDLEAGKPLELDWLTGAVVRLGARHGVATPANQVIRDALAAYKDG</sequence>
<dbReference type="Pfam" id="PF02558">
    <property type="entry name" value="ApbA"/>
    <property type="match status" value="1"/>
</dbReference>
<dbReference type="InterPro" id="IPR036291">
    <property type="entry name" value="NAD(P)-bd_dom_sf"/>
</dbReference>
<dbReference type="SUPFAM" id="SSF48179">
    <property type="entry name" value="6-phosphogluconate dehydrogenase C-terminal domain-like"/>
    <property type="match status" value="1"/>
</dbReference>
<dbReference type="InterPro" id="IPR008927">
    <property type="entry name" value="6-PGluconate_DH-like_C_sf"/>
</dbReference>
<evidence type="ECO:0000256" key="3">
    <source>
        <dbReference type="ARBA" id="ARBA00013014"/>
    </source>
</evidence>
<reference evidence="13 14" key="1">
    <citation type="journal article" date="2020" name="Microorganisms">
        <title>Osmotic Adaptation and Compatible Solute Biosynthesis of Phototrophic Bacteria as Revealed from Genome Analyses.</title>
        <authorList>
            <person name="Imhoff J.F."/>
            <person name="Rahn T."/>
            <person name="Kunzel S."/>
            <person name="Keller A."/>
            <person name="Neulinger S.C."/>
        </authorList>
    </citation>
    <scope>NUCLEOTIDE SEQUENCE [LARGE SCALE GENOMIC DNA]</scope>
    <source>
        <strain evidence="13 14">DSM 9895</strain>
    </source>
</reference>
<dbReference type="InterPro" id="IPR003710">
    <property type="entry name" value="ApbA"/>
</dbReference>
<evidence type="ECO:0000259" key="11">
    <source>
        <dbReference type="Pfam" id="PF02558"/>
    </source>
</evidence>
<dbReference type="NCBIfam" id="NF005091">
    <property type="entry name" value="PRK06522.2-2"/>
    <property type="match status" value="1"/>
</dbReference>
<evidence type="ECO:0000256" key="5">
    <source>
        <dbReference type="ARBA" id="ARBA00022655"/>
    </source>
</evidence>
<name>A0ABS1DJ57_9PROT</name>
<feature type="domain" description="Ketopantoate reductase C-terminal" evidence="12">
    <location>
        <begin position="189"/>
        <end position="312"/>
    </location>
</feature>
<keyword evidence="6 10" id="KW-0521">NADP</keyword>
<comment type="similarity">
    <text evidence="2 10">Belongs to the ketopantoate reductase family.</text>
</comment>
<dbReference type="InterPro" id="IPR051402">
    <property type="entry name" value="KPR-Related"/>
</dbReference>
<evidence type="ECO:0000256" key="1">
    <source>
        <dbReference type="ARBA" id="ARBA00004994"/>
    </source>
</evidence>
<dbReference type="EC" id="1.1.1.169" evidence="3 10"/>
<gene>
    <name evidence="13" type="ORF">CKO28_18110</name>
</gene>
<evidence type="ECO:0000313" key="13">
    <source>
        <dbReference type="EMBL" id="MBK1669952.1"/>
    </source>
</evidence>
<dbReference type="Proteomes" id="UP001296873">
    <property type="component" value="Unassembled WGS sequence"/>
</dbReference>
<comment type="function">
    <text evidence="10">Catalyzes the NADPH-dependent reduction of ketopantoate into pantoic acid.</text>
</comment>
<dbReference type="Gene3D" id="1.10.1040.10">
    <property type="entry name" value="N-(1-d-carboxylethyl)-l-norvaline Dehydrogenase, domain 2"/>
    <property type="match status" value="1"/>
</dbReference>
<dbReference type="InterPro" id="IPR013752">
    <property type="entry name" value="KPA_reductase"/>
</dbReference>
<dbReference type="InterPro" id="IPR013332">
    <property type="entry name" value="KPR_N"/>
</dbReference>
<dbReference type="EMBL" id="NRRL01000068">
    <property type="protein sequence ID" value="MBK1669952.1"/>
    <property type="molecule type" value="Genomic_DNA"/>
</dbReference>
<dbReference type="PANTHER" id="PTHR21708:SF26">
    <property type="entry name" value="2-DEHYDROPANTOATE 2-REDUCTASE"/>
    <property type="match status" value="1"/>
</dbReference>
<keyword evidence="7 10" id="KW-0560">Oxidoreductase</keyword>
<evidence type="ECO:0000256" key="2">
    <source>
        <dbReference type="ARBA" id="ARBA00007870"/>
    </source>
</evidence>
<evidence type="ECO:0000259" key="12">
    <source>
        <dbReference type="Pfam" id="PF08546"/>
    </source>
</evidence>
<comment type="caution">
    <text evidence="13">The sequence shown here is derived from an EMBL/GenBank/DDBJ whole genome shotgun (WGS) entry which is preliminary data.</text>
</comment>
<feature type="domain" description="Ketopantoate reductase N-terminal" evidence="11">
    <location>
        <begin position="3"/>
        <end position="152"/>
    </location>
</feature>
<evidence type="ECO:0000256" key="9">
    <source>
        <dbReference type="ARBA" id="ARBA00048793"/>
    </source>
</evidence>
<evidence type="ECO:0000256" key="4">
    <source>
        <dbReference type="ARBA" id="ARBA00019465"/>
    </source>
</evidence>
<comment type="pathway">
    <text evidence="1 10">Cofactor biosynthesis; (R)-pantothenate biosynthesis; (R)-pantoate from 3-methyl-2-oxobutanoate: step 2/2.</text>
</comment>
<accession>A0ABS1DJ57</accession>
<dbReference type="Pfam" id="PF08546">
    <property type="entry name" value="ApbA_C"/>
    <property type="match status" value="1"/>
</dbReference>
<evidence type="ECO:0000256" key="6">
    <source>
        <dbReference type="ARBA" id="ARBA00022857"/>
    </source>
</evidence>
<keyword evidence="5 10" id="KW-0566">Pantothenate biosynthesis</keyword>